<dbReference type="Proteomes" id="UP000815325">
    <property type="component" value="Unassembled WGS sequence"/>
</dbReference>
<accession>A0ABQ7HAQ4</accession>
<proteinExistence type="predicted"/>
<keyword evidence="3" id="KW-1185">Reference proteome</keyword>
<dbReference type="EMBL" id="MU069436">
    <property type="protein sequence ID" value="KAF5843937.1"/>
    <property type="molecule type" value="Genomic_DNA"/>
</dbReference>
<reference evidence="2" key="1">
    <citation type="submission" date="2017-08" db="EMBL/GenBank/DDBJ databases">
        <authorList>
            <person name="Polle J.E."/>
            <person name="Barry K."/>
            <person name="Cushman J."/>
            <person name="Schmutz J."/>
            <person name="Tran D."/>
            <person name="Hathwaick L.T."/>
            <person name="Yim W.C."/>
            <person name="Jenkins J."/>
            <person name="Mckie-Krisberg Z.M."/>
            <person name="Prochnik S."/>
            <person name="Lindquist E."/>
            <person name="Dockter R.B."/>
            <person name="Adam C."/>
            <person name="Molina H."/>
            <person name="Bunkerborg J."/>
            <person name="Jin E."/>
            <person name="Buchheim M."/>
            <person name="Magnuson J."/>
        </authorList>
    </citation>
    <scope>NUCLEOTIDE SEQUENCE</scope>
    <source>
        <strain evidence="2">CCAP 19/18</strain>
    </source>
</reference>
<gene>
    <name evidence="2" type="ORF">DUNSADRAFT_59</name>
</gene>
<evidence type="ECO:0000313" key="3">
    <source>
        <dbReference type="Proteomes" id="UP000815325"/>
    </source>
</evidence>
<name>A0ABQ7HAQ4_DUNSA</name>
<protein>
    <submittedName>
        <fullName evidence="2">Uncharacterized protein</fullName>
    </submittedName>
</protein>
<organism evidence="2 3">
    <name type="scientific">Dunaliella salina</name>
    <name type="common">Green alga</name>
    <name type="synonym">Protococcus salinus</name>
    <dbReference type="NCBI Taxonomy" id="3046"/>
    <lineage>
        <taxon>Eukaryota</taxon>
        <taxon>Viridiplantae</taxon>
        <taxon>Chlorophyta</taxon>
        <taxon>core chlorophytes</taxon>
        <taxon>Chlorophyceae</taxon>
        <taxon>CS clade</taxon>
        <taxon>Chlamydomonadales</taxon>
        <taxon>Dunaliellaceae</taxon>
        <taxon>Dunaliella</taxon>
    </lineage>
</organism>
<sequence>MKDLVPSRVSQRGSAAMLNLNVNEELDATKKRQHHMGKCHSAATLTTLSLPSMIDKQVASQFLTTCVSVLLLLLKTASIPPEELNACCRHYAPAGFCSPHLPGCALVVRLCCCLVGPGARKRQQHIVGPVLLLRWKLHWKKRGCRRPPSIGQRRSRDFSKNDGAPGAFYLHEGVR</sequence>
<evidence type="ECO:0000313" key="2">
    <source>
        <dbReference type="EMBL" id="KAF5843937.1"/>
    </source>
</evidence>
<comment type="caution">
    <text evidence="2">The sequence shown here is derived from an EMBL/GenBank/DDBJ whole genome shotgun (WGS) entry which is preliminary data.</text>
</comment>
<evidence type="ECO:0000256" key="1">
    <source>
        <dbReference type="SAM" id="MobiDB-lite"/>
    </source>
</evidence>
<feature type="region of interest" description="Disordered" evidence="1">
    <location>
        <begin position="145"/>
        <end position="164"/>
    </location>
</feature>